<organism evidence="1 2">
    <name type="scientific">Nitrolancea hollandica Lb</name>
    <dbReference type="NCBI Taxonomy" id="1129897"/>
    <lineage>
        <taxon>Bacteria</taxon>
        <taxon>Pseudomonadati</taxon>
        <taxon>Thermomicrobiota</taxon>
        <taxon>Thermomicrobia</taxon>
        <taxon>Sphaerobacterales</taxon>
        <taxon>Sphaerobacterineae</taxon>
        <taxon>Sphaerobacteraceae</taxon>
        <taxon>Nitrolancea</taxon>
    </lineage>
</organism>
<proteinExistence type="predicted"/>
<dbReference type="Proteomes" id="UP000004221">
    <property type="component" value="Unassembled WGS sequence"/>
</dbReference>
<protein>
    <submittedName>
        <fullName evidence="1">Uncharacterized protein</fullName>
    </submittedName>
</protein>
<comment type="caution">
    <text evidence="1">The sequence shown here is derived from an EMBL/GenBank/DDBJ whole genome shotgun (WGS) entry which is preliminary data.</text>
</comment>
<name>I4EMJ3_9BACT</name>
<keyword evidence="2" id="KW-1185">Reference proteome</keyword>
<sequence>MVGLTSSGCWPRLDERGGRRARMADRYAPACRARHAQRARQRAAVLQLGAVLGWPPDTVITFTEALTGRSWRHCGRVELGLVLREYQELVRVIQAKAARRATREVARLETAPSGGTDAAVE</sequence>
<dbReference type="EMBL" id="CAGS01000569">
    <property type="protein sequence ID" value="CCF85906.1"/>
    <property type="molecule type" value="Genomic_DNA"/>
</dbReference>
<evidence type="ECO:0000313" key="1">
    <source>
        <dbReference type="EMBL" id="CCF85906.1"/>
    </source>
</evidence>
<evidence type="ECO:0000313" key="2">
    <source>
        <dbReference type="Proteomes" id="UP000004221"/>
    </source>
</evidence>
<dbReference type="AlphaFoldDB" id="I4EMJ3"/>
<accession>I4EMJ3</accession>
<reference evidence="1 2" key="1">
    <citation type="journal article" date="2012" name="ISME J.">
        <title>Nitrification expanded: discovery, physiology and genomics of a nitrite-oxidizing bacterium from the phylum Chloroflexi.</title>
        <authorList>
            <person name="Sorokin D.Y."/>
            <person name="Lucker S."/>
            <person name="Vejmelkova D."/>
            <person name="Kostrikina N.A."/>
            <person name="Kleerebezem R."/>
            <person name="Rijpstra W.I."/>
            <person name="Damste J.S."/>
            <person name="Le Paslier D."/>
            <person name="Muyzer G."/>
            <person name="Wagner M."/>
            <person name="van Loosdrecht M.C."/>
            <person name="Daims H."/>
        </authorList>
    </citation>
    <scope>NUCLEOTIDE SEQUENCE [LARGE SCALE GENOMIC DNA]</scope>
    <source>
        <strain evidence="2">none</strain>
    </source>
</reference>
<gene>
    <name evidence="1" type="ORF">NITHO_6100003</name>
</gene>